<dbReference type="PANTHER" id="PTHR33748">
    <property type="entry name" value="PROTEIN CBG04600"/>
    <property type="match status" value="1"/>
</dbReference>
<dbReference type="PANTHER" id="PTHR33748:SF5">
    <property type="entry name" value="GROUND-LIKE DOMAIN-CONTAINING PROTEIN"/>
    <property type="match status" value="1"/>
</dbReference>
<feature type="chain" id="PRO_5043774485" evidence="1">
    <location>
        <begin position="22"/>
        <end position="226"/>
    </location>
</feature>
<evidence type="ECO:0000313" key="3">
    <source>
        <dbReference type="Proteomes" id="UP001497497"/>
    </source>
</evidence>
<evidence type="ECO:0000313" key="2">
    <source>
        <dbReference type="EMBL" id="CAL1538928.1"/>
    </source>
</evidence>
<accession>A0AAV2HXM8</accession>
<keyword evidence="3" id="KW-1185">Reference proteome</keyword>
<dbReference type="AlphaFoldDB" id="A0AAV2HXM8"/>
<reference evidence="2 3" key="1">
    <citation type="submission" date="2024-04" db="EMBL/GenBank/DDBJ databases">
        <authorList>
            <consortium name="Genoscope - CEA"/>
            <person name="William W."/>
        </authorList>
    </citation>
    <scope>NUCLEOTIDE SEQUENCE [LARGE SCALE GENOMIC DNA]</scope>
</reference>
<proteinExistence type="predicted"/>
<dbReference type="Gene3D" id="3.10.310.50">
    <property type="match status" value="1"/>
</dbReference>
<keyword evidence="1" id="KW-0732">Signal</keyword>
<dbReference type="EMBL" id="CAXITT010000318">
    <property type="protein sequence ID" value="CAL1538928.1"/>
    <property type="molecule type" value="Genomic_DNA"/>
</dbReference>
<dbReference type="Proteomes" id="UP001497497">
    <property type="component" value="Unassembled WGS sequence"/>
</dbReference>
<dbReference type="GO" id="GO:0005892">
    <property type="term" value="C:acetylcholine-gated channel complex"/>
    <property type="evidence" value="ECO:0007669"/>
    <property type="project" value="InterPro"/>
</dbReference>
<protein>
    <submittedName>
        <fullName evidence="2">Uncharacterized protein</fullName>
    </submittedName>
</protein>
<gene>
    <name evidence="2" type="ORF">GSLYS_00012749001</name>
</gene>
<feature type="signal peptide" evidence="1">
    <location>
        <begin position="1"/>
        <end position="21"/>
    </location>
</feature>
<evidence type="ECO:0000256" key="1">
    <source>
        <dbReference type="SAM" id="SignalP"/>
    </source>
</evidence>
<dbReference type="InterPro" id="IPR033438">
    <property type="entry name" value="MOLO1"/>
</dbReference>
<dbReference type="Pfam" id="PF17175">
    <property type="entry name" value="MOLO1"/>
    <property type="match status" value="1"/>
</dbReference>
<name>A0AAV2HXM8_LYMST</name>
<organism evidence="2 3">
    <name type="scientific">Lymnaea stagnalis</name>
    <name type="common">Great pond snail</name>
    <name type="synonym">Helix stagnalis</name>
    <dbReference type="NCBI Taxonomy" id="6523"/>
    <lineage>
        <taxon>Eukaryota</taxon>
        <taxon>Metazoa</taxon>
        <taxon>Spiralia</taxon>
        <taxon>Lophotrochozoa</taxon>
        <taxon>Mollusca</taxon>
        <taxon>Gastropoda</taxon>
        <taxon>Heterobranchia</taxon>
        <taxon>Euthyneura</taxon>
        <taxon>Panpulmonata</taxon>
        <taxon>Hygrophila</taxon>
        <taxon>Lymnaeoidea</taxon>
        <taxon>Lymnaeidae</taxon>
        <taxon>Lymnaea</taxon>
    </lineage>
</organism>
<sequence>MSHLQFIILTLVAFVSTKVSGQYGRSRDGIPLTWSVYDYPDPHSPNADDQRRCGRYNISSICDPNGVISRTAADAIENLINAVYRETTCGCFDCHKNKHGYIIRVALMHKFERIFKDEPNTSYANLRDAQMYSYILTQRWKMEGACNETLLILFSRADSLLYTLTRQGTKMKLKNDDVQRISLAVRHYFDKQDTIADGLMEMIRRYRLIFDNKYPEAFQPVSGKRV</sequence>
<comment type="caution">
    <text evidence="2">The sequence shown here is derived from an EMBL/GenBank/DDBJ whole genome shotgun (WGS) entry which is preliminary data.</text>
</comment>